<dbReference type="InterPro" id="IPR023210">
    <property type="entry name" value="NADP_OxRdtase_dom"/>
</dbReference>
<evidence type="ECO:0000313" key="4">
    <source>
        <dbReference type="EMBL" id="RGU39775.1"/>
    </source>
</evidence>
<dbReference type="Proteomes" id="UP000284022">
    <property type="component" value="Unassembled WGS sequence"/>
</dbReference>
<dbReference type="SUPFAM" id="SSF51430">
    <property type="entry name" value="NAD(P)-linked oxidoreductase"/>
    <property type="match status" value="1"/>
</dbReference>
<dbReference type="PANTHER" id="PTHR42686:SF1">
    <property type="entry name" value="GH17980P-RELATED"/>
    <property type="match status" value="1"/>
</dbReference>
<dbReference type="EMBL" id="QSJZ01000001">
    <property type="protein sequence ID" value="RHE26004.1"/>
    <property type="molecule type" value="Genomic_DNA"/>
</dbReference>
<evidence type="ECO:0000313" key="7">
    <source>
        <dbReference type="Proteomes" id="UP000283601"/>
    </source>
</evidence>
<evidence type="ECO:0000313" key="2">
    <source>
        <dbReference type="EMBL" id="MBT8727546.1"/>
    </source>
</evidence>
<dbReference type="CDD" id="cd19097">
    <property type="entry name" value="AKR_unchar"/>
    <property type="match status" value="1"/>
</dbReference>
<evidence type="ECO:0000313" key="3">
    <source>
        <dbReference type="EMBL" id="RGI80004.1"/>
    </source>
</evidence>
<dbReference type="PANTHER" id="PTHR42686">
    <property type="entry name" value="GH17980P-RELATED"/>
    <property type="match status" value="1"/>
</dbReference>
<evidence type="ECO:0000313" key="8">
    <source>
        <dbReference type="Proteomes" id="UP000284022"/>
    </source>
</evidence>
<dbReference type="GO" id="GO:0005829">
    <property type="term" value="C:cytosol"/>
    <property type="evidence" value="ECO:0007669"/>
    <property type="project" value="TreeGrafter"/>
</dbReference>
<dbReference type="GO" id="GO:0016491">
    <property type="term" value="F:oxidoreductase activity"/>
    <property type="evidence" value="ECO:0007669"/>
    <property type="project" value="InterPro"/>
</dbReference>
<evidence type="ECO:0000313" key="5">
    <source>
        <dbReference type="EMBL" id="RHE26004.1"/>
    </source>
</evidence>
<dbReference type="Gene3D" id="3.20.20.100">
    <property type="entry name" value="NADP-dependent oxidoreductase domain"/>
    <property type="match status" value="1"/>
</dbReference>
<dbReference type="Proteomes" id="UP000283601">
    <property type="component" value="Unassembled WGS sequence"/>
</dbReference>
<reference evidence="6 7" key="1">
    <citation type="submission" date="2018-08" db="EMBL/GenBank/DDBJ databases">
        <title>A genome reference for cultivated species of the human gut microbiota.</title>
        <authorList>
            <person name="Zou Y."/>
            <person name="Xue W."/>
            <person name="Luo G."/>
        </authorList>
    </citation>
    <scope>NUCLEOTIDE SEQUENCE [LARGE SCALE GENOMIC DNA]</scope>
    <source>
        <strain evidence="4 8">AF17-20</strain>
        <strain evidence="5 7">AM29-12AC</strain>
        <strain evidence="3 6">TM10-17</strain>
    </source>
</reference>
<dbReference type="Proteomes" id="UP001196342">
    <property type="component" value="Unassembled WGS sequence"/>
</dbReference>
<dbReference type="RefSeq" id="WP_057255975.1">
    <property type="nucleotide sequence ID" value="NZ_BAABXG010000001.1"/>
</dbReference>
<sequence>MNYANKLVLGTVQFGLDYGVNNQSGQVQQSEVNKILQLAKESGIKKIDTSSAYGTSESVLGKSLSENNLQFHIISKYPQSENSVAAIFASSLEKLQQKKLYGYLVHHFEFYQSHPQLWEKMKDLKAEGKIDKIGFSLYNTDQLQYLLDNEVVFDVLQFPYNLFDRQFDTYLLYLKQCGVEIHTRSVFLQGLFFKNVRKLTDKLLPMKKYLEKLHEYCGISGISMEQLALNYVVSHPNIDGVLIGVDNCQQLQANVDALQNGLRQEDIDFISSINVSEKELLNPVNWK</sequence>
<reference evidence="2 9" key="2">
    <citation type="submission" date="2020-12" db="EMBL/GenBank/DDBJ databases">
        <title>Microorganisms.</title>
        <authorList>
            <person name="Matos J."/>
            <person name="Faleiro L."/>
            <person name="Duarte I."/>
        </authorList>
    </citation>
    <scope>NUCLEOTIDE SEQUENCE [LARGE SCALE GENOMIC DNA]</scope>
    <source>
        <strain evidence="2 9">PtFD3Pch2</strain>
    </source>
</reference>
<dbReference type="Proteomes" id="UP000263754">
    <property type="component" value="Unassembled WGS sequence"/>
</dbReference>
<dbReference type="EMBL" id="QSOF01000001">
    <property type="protein sequence ID" value="RGI80004.1"/>
    <property type="molecule type" value="Genomic_DNA"/>
</dbReference>
<feature type="domain" description="NADP-dependent oxidoreductase" evidence="1">
    <location>
        <begin position="6"/>
        <end position="274"/>
    </location>
</feature>
<dbReference type="InterPro" id="IPR020471">
    <property type="entry name" value="AKR"/>
</dbReference>
<evidence type="ECO:0000313" key="9">
    <source>
        <dbReference type="Proteomes" id="UP001196342"/>
    </source>
</evidence>
<evidence type="ECO:0000259" key="1">
    <source>
        <dbReference type="Pfam" id="PF00248"/>
    </source>
</evidence>
<evidence type="ECO:0000313" key="6">
    <source>
        <dbReference type="Proteomes" id="UP000263754"/>
    </source>
</evidence>
<dbReference type="EMBL" id="QRXV01000007">
    <property type="protein sequence ID" value="RGU39775.1"/>
    <property type="molecule type" value="Genomic_DNA"/>
</dbReference>
<dbReference type="Pfam" id="PF00248">
    <property type="entry name" value="Aldo_ket_red"/>
    <property type="match status" value="1"/>
</dbReference>
<organism evidence="4 8">
    <name type="scientific">Bacteroides uniformis</name>
    <dbReference type="NCBI Taxonomy" id="820"/>
    <lineage>
        <taxon>Bacteria</taxon>
        <taxon>Pseudomonadati</taxon>
        <taxon>Bacteroidota</taxon>
        <taxon>Bacteroidia</taxon>
        <taxon>Bacteroidales</taxon>
        <taxon>Bacteroidaceae</taxon>
        <taxon>Bacteroides</taxon>
    </lineage>
</organism>
<accession>A0A173Y2Y1</accession>
<gene>
    <name evidence="5" type="ORF">DW758_02800</name>
    <name evidence="4" type="ORF">DWW83_08680</name>
    <name evidence="3" type="ORF">DXD90_00275</name>
    <name evidence="2" type="ORF">JQN06_15545</name>
</gene>
<proteinExistence type="predicted"/>
<dbReference type="InterPro" id="IPR036812">
    <property type="entry name" value="NAD(P)_OxRdtase_dom_sf"/>
</dbReference>
<dbReference type="EMBL" id="JAFBJK010000004">
    <property type="protein sequence ID" value="MBT8727546.1"/>
    <property type="molecule type" value="Genomic_DNA"/>
</dbReference>
<comment type="caution">
    <text evidence="4">The sequence shown here is derived from an EMBL/GenBank/DDBJ whole genome shotgun (WGS) entry which is preliminary data.</text>
</comment>
<dbReference type="AlphaFoldDB" id="A0A173Y2Y1"/>
<keyword evidence="9" id="KW-1185">Reference proteome</keyword>
<name>A0A173Y2Y1_BACUN</name>
<protein>
    <submittedName>
        <fullName evidence="4">Aldo/keto reductase</fullName>
    </submittedName>
</protein>